<protein>
    <recommendedName>
        <fullName evidence="3">AMP-dependent synthetase/ligase domain-containing protein</fullName>
    </recommendedName>
</protein>
<dbReference type="InterPro" id="IPR042099">
    <property type="entry name" value="ANL_N_sf"/>
</dbReference>
<evidence type="ECO:0000259" key="3">
    <source>
        <dbReference type="Pfam" id="PF00501"/>
    </source>
</evidence>
<dbReference type="GO" id="GO:0005524">
    <property type="term" value="F:ATP binding"/>
    <property type="evidence" value="ECO:0007669"/>
    <property type="project" value="UniProtKB-KW"/>
</dbReference>
<comment type="caution">
    <text evidence="4">The sequence shown here is derived from an EMBL/GenBank/DDBJ whole genome shotgun (WGS) entry which is preliminary data.</text>
</comment>
<keyword evidence="2" id="KW-0067">ATP-binding</keyword>
<dbReference type="Proteomes" id="UP000298327">
    <property type="component" value="Unassembled WGS sequence"/>
</dbReference>
<dbReference type="Gene3D" id="3.40.50.12780">
    <property type="entry name" value="N-terminal domain of ligase-like"/>
    <property type="match status" value="1"/>
</dbReference>
<dbReference type="EMBL" id="SEOQ01000334">
    <property type="protein sequence ID" value="TFY65500.1"/>
    <property type="molecule type" value="Genomic_DNA"/>
</dbReference>
<proteinExistence type="predicted"/>
<accession>A0A4Y9YUU1</accession>
<sequence>MATLDRTIPLPPNVDYHRQSVPVPGTKRPGQTAHYRNGAFGLFDVRATGAPLRTLPEVFENGLNTSRDLSLLGHRPVVSTNPLKFADHYVWQTWAEVDVRRRLIGSAVHQLFQSGKIGGGELPSVGLWSQNRPDRPRTYLEWQLVDFALHAYGKVGVSLYDTLGKDSVEYIINHSHLTIIFTTSIHIPQLLKLAPRTPHLNVIVSVDALSPELRETLVAWGETVNVEIKDLPELEEFGKAHLSEIQPANPDQIASICYTSGTTSTPKGVLLTHGQMAAAVQSNLYGYSIPNTERGCVLSYLPLAHIYERTNELCVIATGGSIGFFTGDPLRLLEDAQLLKPNFFPSVPRVLNRIYQAAMVAGNVPGFKGAIFRRAVAAKLQKIHTTGDNTHAFWDRIVFKKIQAVLGGNLRLVTCGSAPITAEVMDFLRVALACDILEGQYPLHFGTSQLADEVPRVRGTVGPVSTGMEVKLVDVPTMGYTSEDKPNPRGELCCRGPMCFQEYYKDGTSTSGTIDEEKWVHTGDVAEIDECGRLRIIDRVKNIMKLAQGEYVALEKIENLYSSLPLVGQIFVHGDSLQAYLLAVIIPDPVQFAQLASQELCSDERVVQAVLAELTQEGKKNHLKGFEMVKRIHVTMDPFSVEDNTMTPTLKIRRKDAYQKHKAALDALYQLGEIPSGSGKAQL</sequence>
<dbReference type="InterPro" id="IPR000873">
    <property type="entry name" value="AMP-dep_synth/lig_dom"/>
</dbReference>
<evidence type="ECO:0000313" key="4">
    <source>
        <dbReference type="EMBL" id="TFY65500.1"/>
    </source>
</evidence>
<dbReference type="PANTHER" id="PTHR43272:SF33">
    <property type="entry name" value="AMP-BINDING DOMAIN-CONTAINING PROTEIN-RELATED"/>
    <property type="match status" value="1"/>
</dbReference>
<dbReference type="GO" id="GO:0016020">
    <property type="term" value="C:membrane"/>
    <property type="evidence" value="ECO:0007669"/>
    <property type="project" value="TreeGrafter"/>
</dbReference>
<dbReference type="SUPFAM" id="SSF56801">
    <property type="entry name" value="Acetyl-CoA synthetase-like"/>
    <property type="match status" value="1"/>
</dbReference>
<dbReference type="GO" id="GO:0004467">
    <property type="term" value="F:long-chain fatty acid-CoA ligase activity"/>
    <property type="evidence" value="ECO:0007669"/>
    <property type="project" value="TreeGrafter"/>
</dbReference>
<reference evidence="4 5" key="1">
    <citation type="submission" date="2019-02" db="EMBL/GenBank/DDBJ databases">
        <title>Genome sequencing of the rare red list fungi Dentipellis fragilis.</title>
        <authorList>
            <person name="Buettner E."/>
            <person name="Kellner H."/>
        </authorList>
    </citation>
    <scope>NUCLEOTIDE SEQUENCE [LARGE SCALE GENOMIC DNA]</scope>
    <source>
        <strain evidence="4 5">DSM 105465</strain>
    </source>
</reference>
<dbReference type="Pfam" id="PF00501">
    <property type="entry name" value="AMP-binding"/>
    <property type="match status" value="1"/>
</dbReference>
<dbReference type="AlphaFoldDB" id="A0A4Y9YUU1"/>
<name>A0A4Y9YUU1_9AGAM</name>
<evidence type="ECO:0000313" key="5">
    <source>
        <dbReference type="Proteomes" id="UP000298327"/>
    </source>
</evidence>
<organism evidence="4 5">
    <name type="scientific">Dentipellis fragilis</name>
    <dbReference type="NCBI Taxonomy" id="205917"/>
    <lineage>
        <taxon>Eukaryota</taxon>
        <taxon>Fungi</taxon>
        <taxon>Dikarya</taxon>
        <taxon>Basidiomycota</taxon>
        <taxon>Agaricomycotina</taxon>
        <taxon>Agaricomycetes</taxon>
        <taxon>Russulales</taxon>
        <taxon>Hericiaceae</taxon>
        <taxon>Dentipellis</taxon>
    </lineage>
</organism>
<dbReference type="PANTHER" id="PTHR43272">
    <property type="entry name" value="LONG-CHAIN-FATTY-ACID--COA LIGASE"/>
    <property type="match status" value="1"/>
</dbReference>
<keyword evidence="5" id="KW-1185">Reference proteome</keyword>
<dbReference type="PROSITE" id="PS00455">
    <property type="entry name" value="AMP_BINDING"/>
    <property type="match status" value="1"/>
</dbReference>
<dbReference type="GO" id="GO:0005783">
    <property type="term" value="C:endoplasmic reticulum"/>
    <property type="evidence" value="ECO:0007669"/>
    <property type="project" value="TreeGrafter"/>
</dbReference>
<evidence type="ECO:0000256" key="1">
    <source>
        <dbReference type="ARBA" id="ARBA00022741"/>
    </source>
</evidence>
<gene>
    <name evidence="4" type="ORF">EVG20_g5564</name>
</gene>
<dbReference type="OrthoDB" id="1700726at2759"/>
<evidence type="ECO:0000256" key="2">
    <source>
        <dbReference type="ARBA" id="ARBA00022840"/>
    </source>
</evidence>
<feature type="domain" description="AMP-dependent synthetase/ligase" evidence="3">
    <location>
        <begin position="87"/>
        <end position="504"/>
    </location>
</feature>
<dbReference type="STRING" id="205917.A0A4Y9YUU1"/>
<keyword evidence="1" id="KW-0547">Nucleotide-binding</keyword>
<dbReference type="InterPro" id="IPR020845">
    <property type="entry name" value="AMP-binding_CS"/>
</dbReference>